<evidence type="ECO:0000313" key="3">
    <source>
        <dbReference type="EMBL" id="TGL31601.1"/>
    </source>
</evidence>
<dbReference type="SUPFAM" id="SSF56925">
    <property type="entry name" value="OMPA-like"/>
    <property type="match status" value="1"/>
</dbReference>
<dbReference type="EMBL" id="RQFY01000007">
    <property type="protein sequence ID" value="TGL31601.1"/>
    <property type="molecule type" value="Genomic_DNA"/>
</dbReference>
<dbReference type="InterPro" id="IPR011250">
    <property type="entry name" value="OMP/PagP_B-barrel"/>
</dbReference>
<keyword evidence="2" id="KW-0732">Signal</keyword>
<accession>A0A4R9J4A2</accession>
<evidence type="ECO:0008006" key="5">
    <source>
        <dbReference type="Google" id="ProtNLM"/>
    </source>
</evidence>
<protein>
    <recommendedName>
        <fullName evidence="5">Outer membrane protein beta-barrel domain-containing protein</fullName>
    </recommendedName>
</protein>
<feature type="region of interest" description="Disordered" evidence="1">
    <location>
        <begin position="215"/>
        <end position="257"/>
    </location>
</feature>
<evidence type="ECO:0000256" key="2">
    <source>
        <dbReference type="SAM" id="SignalP"/>
    </source>
</evidence>
<comment type="caution">
    <text evidence="3">The sequence shown here is derived from an EMBL/GenBank/DDBJ whole genome shotgun (WGS) entry which is preliminary data.</text>
</comment>
<evidence type="ECO:0000313" key="4">
    <source>
        <dbReference type="Proteomes" id="UP000297871"/>
    </source>
</evidence>
<dbReference type="OrthoDB" id="328140at2"/>
<feature type="compositionally biased region" description="Basic and acidic residues" evidence="1">
    <location>
        <begin position="218"/>
        <end position="257"/>
    </location>
</feature>
<dbReference type="Proteomes" id="UP000297871">
    <property type="component" value="Unassembled WGS sequence"/>
</dbReference>
<name>A0A4R9J4A2_9LEPT</name>
<reference evidence="3" key="1">
    <citation type="journal article" date="2019" name="PLoS Negl. Trop. Dis.">
        <title>Revisiting the worldwide diversity of Leptospira species in the environment.</title>
        <authorList>
            <person name="Vincent A.T."/>
            <person name="Schiettekatte O."/>
            <person name="Bourhy P."/>
            <person name="Veyrier F.J."/>
            <person name="Picardeau M."/>
        </authorList>
    </citation>
    <scope>NUCLEOTIDE SEQUENCE [LARGE SCALE GENOMIC DNA]</scope>
    <source>
        <strain evidence="3">201800265</strain>
    </source>
</reference>
<gene>
    <name evidence="3" type="ORF">EHQ52_16885</name>
</gene>
<evidence type="ECO:0000256" key="1">
    <source>
        <dbReference type="SAM" id="MobiDB-lite"/>
    </source>
</evidence>
<sequence length="257" mass="28510">MRRTISQFVICIFSLLPSTLFAEPFTLIGEGTQISPFTAKISVGAGQAEYQYGLSGRSETIRESFEYNPKNLGFEVGVNRSGYFIPKDRSSEIASAMILSAPSFENFGYYFAAASAIDKVAFSKTFLDLGPTLHFRPGSKLDPYIGAGFGIADIGAKQSTLRAYAKLGVRMNFERSFLFFELEGASINRKFQGETYIYGEGSGIFGFGYYFGSASSSDNKETSIIKQKEEEPKQEETKKEEITPSKPEEDKPTEENR</sequence>
<dbReference type="RefSeq" id="WP_135616339.1">
    <property type="nucleotide sequence ID" value="NZ_RQFY01000007.1"/>
</dbReference>
<feature type="signal peptide" evidence="2">
    <location>
        <begin position="1"/>
        <end position="22"/>
    </location>
</feature>
<proteinExistence type="predicted"/>
<feature type="chain" id="PRO_5020687586" description="Outer membrane protein beta-barrel domain-containing protein" evidence="2">
    <location>
        <begin position="23"/>
        <end position="257"/>
    </location>
</feature>
<keyword evidence="4" id="KW-1185">Reference proteome</keyword>
<organism evidence="3 4">
    <name type="scientific">Leptospira koniambonensis</name>
    <dbReference type="NCBI Taxonomy" id="2484950"/>
    <lineage>
        <taxon>Bacteria</taxon>
        <taxon>Pseudomonadati</taxon>
        <taxon>Spirochaetota</taxon>
        <taxon>Spirochaetia</taxon>
        <taxon>Leptospirales</taxon>
        <taxon>Leptospiraceae</taxon>
        <taxon>Leptospira</taxon>
    </lineage>
</organism>
<dbReference type="AlphaFoldDB" id="A0A4R9J4A2"/>